<feature type="transmembrane region" description="Helical" evidence="2">
    <location>
        <begin position="31"/>
        <end position="52"/>
    </location>
</feature>
<evidence type="ECO:0000313" key="3">
    <source>
        <dbReference type="EMBL" id="MBB5957460.1"/>
    </source>
</evidence>
<keyword evidence="2" id="KW-0472">Membrane</keyword>
<protein>
    <submittedName>
        <fullName evidence="3">Uncharacterized protein</fullName>
    </submittedName>
</protein>
<feature type="region of interest" description="Disordered" evidence="1">
    <location>
        <begin position="209"/>
        <end position="233"/>
    </location>
</feature>
<feature type="compositionally biased region" description="Acidic residues" evidence="1">
    <location>
        <begin position="1"/>
        <end position="11"/>
    </location>
</feature>
<evidence type="ECO:0000313" key="4">
    <source>
        <dbReference type="Proteomes" id="UP000547510"/>
    </source>
</evidence>
<organism evidence="3 4">
    <name type="scientific">Saccharothrix tamanrassetensis</name>
    <dbReference type="NCBI Taxonomy" id="1051531"/>
    <lineage>
        <taxon>Bacteria</taxon>
        <taxon>Bacillati</taxon>
        <taxon>Actinomycetota</taxon>
        <taxon>Actinomycetes</taxon>
        <taxon>Pseudonocardiales</taxon>
        <taxon>Pseudonocardiaceae</taxon>
        <taxon>Saccharothrix</taxon>
    </lineage>
</organism>
<feature type="region of interest" description="Disordered" evidence="1">
    <location>
        <begin position="1"/>
        <end position="24"/>
    </location>
</feature>
<keyword evidence="4" id="KW-1185">Reference proteome</keyword>
<comment type="caution">
    <text evidence="3">The sequence shown here is derived from an EMBL/GenBank/DDBJ whole genome shotgun (WGS) entry which is preliminary data.</text>
</comment>
<reference evidence="3 4" key="1">
    <citation type="submission" date="2020-08" db="EMBL/GenBank/DDBJ databases">
        <title>Genomic Encyclopedia of Type Strains, Phase III (KMG-III): the genomes of soil and plant-associated and newly described type strains.</title>
        <authorList>
            <person name="Whitman W."/>
        </authorList>
    </citation>
    <scope>NUCLEOTIDE SEQUENCE [LARGE SCALE GENOMIC DNA]</scope>
    <source>
        <strain evidence="3 4">CECT 8640</strain>
    </source>
</reference>
<evidence type="ECO:0000256" key="1">
    <source>
        <dbReference type="SAM" id="MobiDB-lite"/>
    </source>
</evidence>
<name>A0A841CK66_9PSEU</name>
<accession>A0A841CK66</accession>
<sequence>MSESSQEDPTQEDPTARGPAGDANRLGRRRFFAITGGLVAVASVGLAAPPVASAAPSTNPPAQPDALARYAVEGSNASVTLLSGPSAVVLLHVARRFHYEIGTLGADDVAGYAEVPAGSPFEADYRSGTAIAIRPAMYPAGATGGLFPHEVAIVRDVLVECEGVVRWGGDFRKTPKEGHFRIDVKPGDAALDRVARKVGGWADAPGRVAPADPFVPGRRQAAERLAERQKATG</sequence>
<dbReference type="Proteomes" id="UP000547510">
    <property type="component" value="Unassembled WGS sequence"/>
</dbReference>
<keyword evidence="2" id="KW-0812">Transmembrane</keyword>
<proteinExistence type="predicted"/>
<evidence type="ECO:0000256" key="2">
    <source>
        <dbReference type="SAM" id="Phobius"/>
    </source>
</evidence>
<dbReference type="AlphaFoldDB" id="A0A841CK66"/>
<dbReference type="EMBL" id="JACHJN010000006">
    <property type="protein sequence ID" value="MBB5957460.1"/>
    <property type="molecule type" value="Genomic_DNA"/>
</dbReference>
<feature type="compositionally biased region" description="Basic and acidic residues" evidence="1">
    <location>
        <begin position="220"/>
        <end position="233"/>
    </location>
</feature>
<dbReference type="PROSITE" id="PS51318">
    <property type="entry name" value="TAT"/>
    <property type="match status" value="1"/>
</dbReference>
<gene>
    <name evidence="3" type="ORF">FHS29_004055</name>
</gene>
<keyword evidence="2" id="KW-1133">Transmembrane helix</keyword>
<dbReference type="InterPro" id="IPR006311">
    <property type="entry name" value="TAT_signal"/>
</dbReference>
<dbReference type="RefSeq" id="WP_221456336.1">
    <property type="nucleotide sequence ID" value="NZ_JACHJN010000006.1"/>
</dbReference>